<evidence type="ECO:0000256" key="1">
    <source>
        <dbReference type="SAM" id="Phobius"/>
    </source>
</evidence>
<evidence type="ECO:0000313" key="3">
    <source>
        <dbReference type="Proteomes" id="UP000825729"/>
    </source>
</evidence>
<sequence length="1351" mass="154269">MSKSPASNKQDPPLGILNSGTYIVAGLYSGELNNGILGSSKFLGESPCKEENPEYQHTDDDKKSSLYGTFCLSIHDLALVENRGRTQNWMDTMDDVRRRRPWEKFLVEDPKGEDIPGDLDVGSLVPGAFYYVRSFEIREGLRTSGLDTRMHMTSPMLHGEDGSWFVTHCFGGSTTSMDWYVTEASDSNFGSLLSFAYGGGDLDLEGLFTVEFLFGNVMDALYRWFCIDDEMRNSSVMSGLLSTVFYIGPQINEDSNLFQETRVFPAQDGERFEKYLMLSLEPWLSVDSQYFLETSVKIVKDLRSMRILIFFKKQGFCMLRMVEVVEAWNSSLEMAWLLNEGLKRGIPLCNVLVSLNSVFNIGPQITEYSNLFQETRVLHAQDGGRFEKYLMLSFSVTSFSRYILTALGYCIKSLEPRLSVDSQYFLEASVKIVKVVEVWSSSLEMSMMLSTLGSSKLTSSRMKRGIPLCNVMVALNSVFSIGPQINVDSNPFQETRVLHAQDGGRFEKYLMCRSPVWNVMVPLNSGFNILKRGIPLCNVMVALNSVFNIGPQINEDSNPFQETRVLHAQDGGRFEKYLMLKCRSPVWNVMVPLNSGFNILKRGVLFVMSWLLSTVFNIWLKRGVPHWKCHGSSQRRGGVPLWKCHGCSQPWVLHNVVEAWNSSFEMSWFLNGRGLTLSVNEWGLVIFFTKQGFCMLRMVQEVEAWNSSLEMSWLLNERGLLNSSLRLKRGSPLCNVLVAFNSVFNIGPQINEDSNLFEETWVLHAQEGGRFEKYLMLWLFVLLRYLTALGFSTSLEPRLSVDSQYFYETSVRMVKVVEVWSSSLEMLWMLSTDGFCIDVVEVWSSSLEMSWMLSTLGFALMLKRGIPLCNVMVALNSVFNICQLMKGGPQINEDSNPFQETRVLHAQDGGRFEKYLMCRSPVWNVMVPLNSGFNIPFDDTDIFIINVRDLRSIRILIFFKKQGFYILRMVEGNIVLSRIYCVTLCIDSWQLKRGIPLCNVMVALNSVFNICQLMKGGPQINEDSNPFQETRVLHAQDGGRFEKYLMGPQINEDSNPFQETRVLHAQDGGRFEKYLMCRSPVWNVMVPLNSGFNIPFDDTDIFIINARDLRSIRILIFFKKQGFYILRMVEVVEVWSSSLEMSMMLSTLGSSKLTSSRLKRGIPLCDVMVALNSVFNICQLMKGGPQINEDSNPFQETRVLHAQDGGRFEKYLMCRSPVWNVMVPLNSGFNILKRGIPLCNVMVALNSVFNIGPQINEDSNPFQETRVLHAQDDGSSFYPVDEVWNFSLEMLWVEFLLANVMVILGSAEFLWNVVVAFNPMFKYLMLSIKRVKVEFCWKYWWGEFQLSDVND</sequence>
<gene>
    <name evidence="2" type="ORF">H6P81_001458</name>
</gene>
<comment type="caution">
    <text evidence="2">The sequence shown here is derived from an EMBL/GenBank/DDBJ whole genome shotgun (WGS) entry which is preliminary data.</text>
</comment>
<protein>
    <submittedName>
        <fullName evidence="2">Uncharacterized protein</fullName>
    </submittedName>
</protein>
<reference evidence="2 3" key="1">
    <citation type="submission" date="2021-07" db="EMBL/GenBank/DDBJ databases">
        <title>The Aristolochia fimbriata genome: insights into angiosperm evolution, floral development and chemical biosynthesis.</title>
        <authorList>
            <person name="Jiao Y."/>
        </authorList>
    </citation>
    <scope>NUCLEOTIDE SEQUENCE [LARGE SCALE GENOMIC DNA]</scope>
    <source>
        <strain evidence="2">IBCAS-2021</strain>
        <tissue evidence="2">Leaf</tissue>
    </source>
</reference>
<name>A0AAV7F6Y8_ARIFI</name>
<feature type="transmembrane region" description="Helical" evidence="1">
    <location>
        <begin position="1295"/>
        <end position="1321"/>
    </location>
</feature>
<accession>A0AAV7F6Y8</accession>
<dbReference type="Proteomes" id="UP000825729">
    <property type="component" value="Unassembled WGS sequence"/>
</dbReference>
<dbReference type="EMBL" id="JAINDJ010000002">
    <property type="protein sequence ID" value="KAG9456950.1"/>
    <property type="molecule type" value="Genomic_DNA"/>
</dbReference>
<proteinExistence type="predicted"/>
<keyword evidence="1" id="KW-0472">Membrane</keyword>
<keyword evidence="1" id="KW-1133">Transmembrane helix</keyword>
<organism evidence="2 3">
    <name type="scientific">Aristolochia fimbriata</name>
    <name type="common">White veined hardy Dutchman's pipe vine</name>
    <dbReference type="NCBI Taxonomy" id="158543"/>
    <lineage>
        <taxon>Eukaryota</taxon>
        <taxon>Viridiplantae</taxon>
        <taxon>Streptophyta</taxon>
        <taxon>Embryophyta</taxon>
        <taxon>Tracheophyta</taxon>
        <taxon>Spermatophyta</taxon>
        <taxon>Magnoliopsida</taxon>
        <taxon>Magnoliidae</taxon>
        <taxon>Piperales</taxon>
        <taxon>Aristolochiaceae</taxon>
        <taxon>Aristolochia</taxon>
    </lineage>
</organism>
<keyword evidence="1" id="KW-0812">Transmembrane</keyword>
<keyword evidence="3" id="KW-1185">Reference proteome</keyword>
<evidence type="ECO:0000313" key="2">
    <source>
        <dbReference type="EMBL" id="KAG9456950.1"/>
    </source>
</evidence>